<keyword evidence="13" id="KW-0863">Zinc-finger</keyword>
<feature type="region of interest" description="Disordered" evidence="14">
    <location>
        <begin position="4309"/>
        <end position="4330"/>
    </location>
</feature>
<evidence type="ECO:0000259" key="15">
    <source>
        <dbReference type="PROSITE" id="PS50158"/>
    </source>
</evidence>
<dbReference type="InterPro" id="IPR001878">
    <property type="entry name" value="Znf_CCHC"/>
</dbReference>
<keyword evidence="9" id="KW-0695">RNA-directed DNA polymerase</keyword>
<dbReference type="PROSITE" id="PS50158">
    <property type="entry name" value="ZF_CCHC"/>
    <property type="match status" value="1"/>
</dbReference>
<evidence type="ECO:0000256" key="10">
    <source>
        <dbReference type="ARBA" id="ARBA00023015"/>
    </source>
</evidence>
<dbReference type="SUPFAM" id="SSF53098">
    <property type="entry name" value="Ribonuclease H-like"/>
    <property type="match status" value="1"/>
</dbReference>
<protein>
    <recommendedName>
        <fullName evidence="2">Regulatory protein zeste</fullName>
    </recommendedName>
</protein>
<dbReference type="GO" id="GO:0004190">
    <property type="term" value="F:aspartic-type endopeptidase activity"/>
    <property type="evidence" value="ECO:0007669"/>
    <property type="project" value="InterPro"/>
</dbReference>
<keyword evidence="8" id="KW-0378">Hydrolase</keyword>
<evidence type="ECO:0000313" key="19">
    <source>
        <dbReference type="EMBL" id="KAH0815159.1"/>
    </source>
</evidence>
<dbReference type="PANTHER" id="PTHR47331">
    <property type="entry name" value="PHD-TYPE DOMAIN-CONTAINING PROTEIN"/>
    <property type="match status" value="1"/>
</dbReference>
<comment type="function">
    <text evidence="12">Involved in transvection phenomena (= synapsis-dependent gene expression), where the synaptic pairing of chromosomes carrying genes with which zeste interacts influences the expression of these genes. Zeste binds to DNA and stimulates transcription from a nearby promoter.</text>
</comment>
<dbReference type="Pfam" id="PF14529">
    <property type="entry name" value="Exo_endo_phos_2"/>
    <property type="match status" value="1"/>
</dbReference>
<evidence type="ECO:0000259" key="18">
    <source>
        <dbReference type="PROSITE" id="PS50994"/>
    </source>
</evidence>
<dbReference type="InterPro" id="IPR036397">
    <property type="entry name" value="RNaseH_sf"/>
</dbReference>
<dbReference type="GO" id="GO:0003964">
    <property type="term" value="F:RNA-directed DNA polymerase activity"/>
    <property type="evidence" value="ECO:0007669"/>
    <property type="project" value="UniProtKB-KW"/>
</dbReference>
<dbReference type="CDD" id="cd01647">
    <property type="entry name" value="RT_LTR"/>
    <property type="match status" value="1"/>
</dbReference>
<dbReference type="Pfam" id="PF13873">
    <property type="entry name" value="Myb_DNA-bind_5"/>
    <property type="match status" value="1"/>
</dbReference>
<name>A0A8J6HI62_TENMO</name>
<dbReference type="Pfam" id="PF00078">
    <property type="entry name" value="RVT_1"/>
    <property type="match status" value="1"/>
</dbReference>
<dbReference type="Pfam" id="PF00098">
    <property type="entry name" value="zf-CCHC"/>
    <property type="match status" value="1"/>
</dbReference>
<dbReference type="InterPro" id="IPR028002">
    <property type="entry name" value="Myb_DNA-bind_5"/>
</dbReference>
<sequence>MKILFEKTILNVESSLGPLKTVSRKIVANVRFARLGGGQATSSVTPPVETVDSAVELISGITPQNTGDGPGMSSDRGFSSTESAQRYCVMPDLTKGLRSFDSSGGYFESRSWLKEVKSIGNKQFWDQTIMLEMARQHLTGCARDWFQYYEEEIQIWEDFEEKFKENFEDQRTVTEKFEEMKNREQQPNEKTEEYFYIKMKMCKNLKLSFAECKKLVLAGLRAKETGRVLLPIRHVDERELLRDLREQEEATWCKRSGSAGLGTEQKPTMKCNICKKIGHVSRKCYFNKNGKSEQRSNSLKKEVFNGERGSQVERRVHEQKCYNCLEIGHYSRQCPKKKPPAEKIMWSHPNLKVDDVSATSKIYVVSRDVEQLSIIIARAGPRKGCENSKGVTVFRKQLQNQKNHQTVKCDAPFADLCVEGSVREFGSVVPRCIVKTDENGEAVLPVLNISGKDLITAGNQTISRGELCVKIDDHLDRLGGKKYYTYIDMKSGSYQIPMKKDAIAKTAFVTPDGLYQFKRVSFGLANAPRKDKLRAINESPVPTDVHKVRSFLGLVSFFRRFVKGFSVIAKPLSVEESLRVKLLADKRDLNPRIGRWFIRLAEFDYKMEYLKGDQNKVAYALSRNPVEDAREVATSGLPEILGITINTDWVAAMQRACEETKHVVKKLESADNLRLEIEKTSVVVYGCNNSETKVLGTVNVTLQVDLAKAKVQALVVQNCVQAYPVLIGQEFLNKDKILVAQKDEIRILEDSQADEDVEVQPKSMGYVPVTNRQEYDGEVYIEEPMHKDALHNTLPLSKLKSPSQPQTNIPRSKRETTIEAETEVEVETVVASTTPGTRVSTSNSKSNLCEPSISKASLASTISIAYEDTYQEDPTSECESSQSLDAFPSLGSKRQKTITETFSQLKSYAAGGRKYTKLTLSAEIHKRLATAERMEMFAVATILDPRFKKMYFSDPLYCAKAIEYMHNLIMQNKRPDEPEGKLMQTNEDQPQERTGAEVNVRIEESDGIPDLLDVLDEFPGCEAGNLFKMGVTTLAEMRITLTSERPINHRPRSFSDFERNEIRQIVDDLLANGNLNLPTDHGLTMRLSKCFFLQPKIEYLGDINDGSTIRPSPWKTAPVENFPNGLLSQIYSSLCRKVQTADCPWSSPIWIVPKKMDASGKTKWRIVVDYRKINEKTIDDRYPLPNINDILAKRGKCQYFTTLDPTSGFQQIEMDPESVPKTAFNVENGHYEYVRMPFGLKNAPATFQRVVDNVLKELQGKVCFLHMDHIIIFSTSQEHTKNFVVHDMKESDFISFNGFDEVTKDPKKDSEKRNLTLSPLNTKPIEISSPTNDLVKLPYSTVHDILLVLSVVCSTLCNVSDASSAAILSARNKHIPEGRLPTPVPEGGFSCLSAGSQRERYPVSSRALAGQEIQAKLIARMTKWPQTVAESLNYDDPRKVNEAIERGLETLVNDWEDFRANHRHLEDDPGIESTEYYANDDYYVANLAYVRGAAEFEALRPQRPPSPQIEDTSLFKDIARESLPPLPRIELPTFSGVYSEWETFRDAFTTAVYLKQSLKGTAACIVQNVAVTDANFAPVWKEVCQRYTNGRMLAHAHLVELFDMPAPTKCTPVNMRSILDRTKEEVRALEALGCPTQYWDDLLVFMTLRRLDDPTRYEWQIDLTNWDKQRKMVDAAYIPALPTFQQLEFFLDHRIRALEMSMAVGKPHHGTPIYKSVPVKARVHAVGTTSSSPGGQQVPRLDHRTCPICKEDHKIYNCGTFQGQTSGERREQVTQLRLCLNCLGRHMVRDCKSIFSCRTCAQRHHTLLHRTDRRPNQTARALESDPSATVNMVRPLHQTRVVLLATAQVTVCSPNGKQAQTRALLDSGSETTLIAEHVVHQLQLPRTRSSVNICGIGETAAGSARFQTDVRLKSRVHPDAEYTVTAVILPKLTGCLPRQQIAPVDALPVDPNDLADPYYFRKAKIGLVLGADIYGSLLRPGLKRSSCKQVTAQDTTLGWVVSGSVSTPEPSSAFHQCTSPAETTDELHRFWETEEVSVPEQPLTPEDALCEEHFRETYGRNTDGRFVVRLPTRPHALLSGDNNRSSCARSLQALERRFTREPSLKETYSSFLTEYERLGHMSVVSPPSSGQPCWYLPHHAVQQQGPRGTKLRVVFDATRSNNAGCSLNSTLLTGPTLLGDLSLLLLRWRNYRYVFTSDIVKMFRQILVHPDDQDLQRILWNSGESSSPIDFRLQTVTYGTACAPFLAIRTLRELASLERDNLPLGAASLDDDSYVDDILSGADTLPDALRRRDELIELLAKGKFELGKWAANHRSLLPLGTTEAAASSTQPVLSGQPAKMLGVMWSPASDEFLFEFTPPDSGGRPITKRIVLSWISRIFDPLGWIGPIVVRAKIFLQDLWLSHTGWDEPLSRPMLRCWREFVNALETLPVLRIPRWTSLSTDTKGVELHVFCDASTRAYAAALYVRFPISNNRFKITLLTSKSKVSPLQTMTVPRLELCAAQLGVRLLRHVLKENSFSKCPITAWSDSQIALAWIHGHPSRWKTFVANRVSYIQTSLPALTWRYIPSSDNPADEASRARVRSVGRVLQDVTSPGEEAPRSLRSNVVRVDEEPWALLSRRCRWRDATDLSRAAEIRDAKLRLIRCEQRRCYSDELSSLRKPGSVPRRSSLLRLYPVLDPARTMLVGGRLSYSHVPFSERHPPILPKTSPLAELFIRNAHAAMLHASATLTTSYLMRQVWIPGAQSMVKRFIRSCVPCFRFRPRHGGQLMGQLPPTRVTPARPFSRTGLDYAGPIMCRTTAGRGHKSYKAYIALFVCMATKAVHLEVVSDLTTNAFLLAFRRFVSRRGLCAELYSDNGTTFVGADAELRRLFQSASDLYKEVAPTLAQDGITWSFIPPYSPHFGGLWEAGVKSVKSLLLKAIGPRTLTFEEMTTYLAQVEACLNSRPLTPLSSDASDVTALTPAHFLVGSTLGLVPEPPIEEDPSKLLVRWRQVQQAQQCFWRRWSLQYLNHLQQRSRWRGATVNFAVGQLVLVHDHRNPPAKWILGRVTATHPGADGLVRVVTVRTANSECRRPITKLSPLPMEPAPDDNNDGLAHICVKCNFVKNGVKCIYEYTNVTSVSLLCTSVMRGSEPLRYGLSEKGAEVLLVRRAGPPGQKNEVQNYKAGSRKEGKRARFLSGSGIRVSNTNLPKTTLSGLRLRNGEGSGLTQERRIKVLQTNLNRSRATHQLLHKTIQEGVIDVITISEPNKLIASKERWFMDVEEEVAVKVVNKALKVTGYKPKRHFAAIEVGDVKLISCYASPNSLPEDFENLLEETEQEIRSSDHENVLLNGDFNVKSHEWNSLVEDSQARDSRNGWPFTDDTRNDVRKISIRQHRIPEVPAVQNIVISSHRKDIDILNADVEANESDTERTDDETRIYNLLAQAEHLIKKNSIIPSTTSTEVKLPTINLPHFNDALFDVLLIFLTNDEKRGGGESPRYATDASKNDGFCYVWDECNGKKGSNEIGSCILQYINVPETVTHIASFSDTCGGQNRNQFVTTAMLYAVNIKPNLQTIDLKFMESGHSYLECDSMHATIEKKRKHQKVYTTGEWAVVISSARVKPELYRVTVMSYRDFYYLKGLTADAVFNVAVNTSNEKKCCVMSLMSYTRKLKPLTFDYSLDQGVLQRPDHVRNLGLTFEAHLTFKEHIHNVDALKALYLAPVRSRLEYASLVWYPIYGVTVGSLEGIQRRFLKYLSYVFNGKNDKFGLFLNHLVRGRVVCPDLLAKLSLRVPRPNLRNVSTFVVPTPRTNLLRRSPLFHAVSNFSQIEHEADIFVCRASDIRKAYGAVEVSESSDGSSLKQRKDAWQKVSDEFNATSMSAPRGAEQLKILWSNLHRTAKKQWPKKIKKNKILIRFVHMQHLMRGYCFDFRKIYQTGGGQYKTQLSEVGARVLAMVEEQAKPLPNIYDDDNIYHGGLDEIAEEYTRHWMGDRYVDKVKELYHRSRASHEDVRADLLDYNRSYVSSFVRTDPTYQSVLRSVREEFTCPNKLVPLTLGAAISHRDFPKDKSPGLPWKELGYRTKGDVISDKQAVKKIFGMWDSIGNGRDTGLPDTCAFFRSQIATVDKNKIRAVWGIPLDVISEEWRFFSPYMRWIEKTDAPIAYGIEMATGGMAYINDMCQSHIGKKYIMTDYRQFDKTPPAWLIRDAFSIVFDSFDLKHVEDSEGKVWPVNEVRTQRRIKKLVSYFINTPIRLAPGERFRKKGGVPSGTLQNATMAIGRSRRPRGPTYARGTNRSLFENQELANNARHLATRRAHPASKLFTSLIPEAESHLCQPPRGGGVEEHMLPPKMSG</sequence>
<dbReference type="SUPFAM" id="SSF56672">
    <property type="entry name" value="DNA/RNA polymerases"/>
    <property type="match status" value="4"/>
</dbReference>
<dbReference type="FunFam" id="3.10.10.10:FF:000007">
    <property type="entry name" value="Retrovirus-related Pol polyprotein from transposon 17.6-like Protein"/>
    <property type="match status" value="1"/>
</dbReference>
<keyword evidence="7" id="KW-0255">Endonuclease</keyword>
<dbReference type="GO" id="GO:0006508">
    <property type="term" value="P:proteolysis"/>
    <property type="evidence" value="ECO:0007669"/>
    <property type="project" value="UniProtKB-KW"/>
</dbReference>
<dbReference type="InterPro" id="IPR001995">
    <property type="entry name" value="Peptidase_A2_cat"/>
</dbReference>
<dbReference type="SUPFAM" id="SSF57756">
    <property type="entry name" value="Retrovirus zinc finger-like domains"/>
    <property type="match status" value="1"/>
</dbReference>
<dbReference type="SMART" id="SM00343">
    <property type="entry name" value="ZnF_C2HC"/>
    <property type="match status" value="3"/>
</dbReference>
<dbReference type="InterPro" id="IPR043128">
    <property type="entry name" value="Rev_trsase/Diguanyl_cyclase"/>
</dbReference>
<dbReference type="Pfam" id="PF00680">
    <property type="entry name" value="RdRP_1"/>
    <property type="match status" value="1"/>
</dbReference>
<dbReference type="Pfam" id="PF03564">
    <property type="entry name" value="DUF1759"/>
    <property type="match status" value="1"/>
</dbReference>
<evidence type="ECO:0000256" key="12">
    <source>
        <dbReference type="ARBA" id="ARBA00025466"/>
    </source>
</evidence>
<evidence type="ECO:0000256" key="11">
    <source>
        <dbReference type="ARBA" id="ARBA00023163"/>
    </source>
</evidence>
<dbReference type="GO" id="GO:0003723">
    <property type="term" value="F:RNA binding"/>
    <property type="evidence" value="ECO:0007669"/>
    <property type="project" value="InterPro"/>
</dbReference>
<feature type="region of interest" description="Disordered" evidence="14">
    <location>
        <begin position="975"/>
        <end position="995"/>
    </location>
</feature>
<dbReference type="PROSITE" id="PS50994">
    <property type="entry name" value="INTEGRASE"/>
    <property type="match status" value="1"/>
</dbReference>
<evidence type="ECO:0000256" key="5">
    <source>
        <dbReference type="ARBA" id="ARBA00022695"/>
    </source>
</evidence>
<evidence type="ECO:0000256" key="13">
    <source>
        <dbReference type="PROSITE-ProRule" id="PRU00047"/>
    </source>
</evidence>
<keyword evidence="4" id="KW-0808">Transferase</keyword>
<dbReference type="Pfam" id="PF18701">
    <property type="entry name" value="DUF5641"/>
    <property type="match status" value="1"/>
</dbReference>
<dbReference type="Proteomes" id="UP000719412">
    <property type="component" value="Unassembled WGS sequence"/>
</dbReference>
<keyword evidence="20" id="KW-1185">Reference proteome</keyword>
<feature type="domain" description="Reverse transcriptase" evidence="17">
    <location>
        <begin position="1133"/>
        <end position="1317"/>
    </location>
</feature>
<keyword evidence="10" id="KW-0805">Transcription regulation</keyword>
<feature type="region of interest" description="Disordered" evidence="14">
    <location>
        <begin position="794"/>
        <end position="818"/>
    </location>
</feature>
<evidence type="ECO:0000256" key="3">
    <source>
        <dbReference type="ARBA" id="ARBA00022670"/>
    </source>
</evidence>
<accession>A0A8J6HI62</accession>
<dbReference type="InterPro" id="IPR043502">
    <property type="entry name" value="DNA/RNA_pol_sf"/>
</dbReference>
<gene>
    <name evidence="19" type="ORF">GEV33_007632</name>
</gene>
<dbReference type="InterPro" id="IPR000477">
    <property type="entry name" value="RT_dom"/>
</dbReference>
<comment type="subunit">
    <text evidence="1">Self-associates forming complexes of several hundred monomers.</text>
</comment>
<evidence type="ECO:0000256" key="6">
    <source>
        <dbReference type="ARBA" id="ARBA00022722"/>
    </source>
</evidence>
<dbReference type="Pfam" id="PF05380">
    <property type="entry name" value="Peptidase_A17"/>
    <property type="match status" value="1"/>
</dbReference>
<evidence type="ECO:0000256" key="7">
    <source>
        <dbReference type="ARBA" id="ARBA00022759"/>
    </source>
</evidence>
<reference evidence="19" key="1">
    <citation type="journal article" date="2020" name="J Insects Food Feed">
        <title>The yellow mealworm (Tenebrio molitor) genome: a resource for the emerging insects as food and feed industry.</title>
        <authorList>
            <person name="Eriksson T."/>
            <person name="Andere A."/>
            <person name="Kelstrup H."/>
            <person name="Emery V."/>
            <person name="Picard C."/>
        </authorList>
    </citation>
    <scope>NUCLEOTIDE SEQUENCE</scope>
    <source>
        <strain evidence="19">Stoneville</strain>
        <tissue evidence="19">Whole head</tissue>
    </source>
</reference>
<dbReference type="GO" id="GO:0004519">
    <property type="term" value="F:endonuclease activity"/>
    <property type="evidence" value="ECO:0007669"/>
    <property type="project" value="UniProtKB-KW"/>
</dbReference>
<feature type="compositionally biased region" description="Polar residues" evidence="14">
    <location>
        <begin position="800"/>
        <end position="810"/>
    </location>
</feature>
<dbReference type="Gene3D" id="3.10.10.10">
    <property type="entry name" value="HIV Type 1 Reverse Transcriptase, subunit A, domain 1"/>
    <property type="match status" value="2"/>
</dbReference>
<dbReference type="Pfam" id="PF17921">
    <property type="entry name" value="Integrase_H2C2"/>
    <property type="match status" value="1"/>
</dbReference>
<dbReference type="InterPro" id="IPR008042">
    <property type="entry name" value="Retrotrans_Pao"/>
</dbReference>
<dbReference type="PANTHER" id="PTHR47331:SF5">
    <property type="entry name" value="RIBONUCLEASE H"/>
    <property type="match status" value="1"/>
</dbReference>
<evidence type="ECO:0000256" key="8">
    <source>
        <dbReference type="ARBA" id="ARBA00022801"/>
    </source>
</evidence>
<evidence type="ECO:0000256" key="1">
    <source>
        <dbReference type="ARBA" id="ARBA00011764"/>
    </source>
</evidence>
<keyword evidence="3" id="KW-0645">Protease</keyword>
<keyword evidence="5" id="KW-0548">Nucleotidyltransferase</keyword>
<dbReference type="InterPro" id="IPR005312">
    <property type="entry name" value="DUF1759"/>
</dbReference>
<dbReference type="GO" id="GO:0008270">
    <property type="term" value="F:zinc ion binding"/>
    <property type="evidence" value="ECO:0007669"/>
    <property type="project" value="UniProtKB-KW"/>
</dbReference>
<dbReference type="SUPFAM" id="SSF56219">
    <property type="entry name" value="DNase I-like"/>
    <property type="match status" value="1"/>
</dbReference>
<dbReference type="GO" id="GO:0003968">
    <property type="term" value="F:RNA-directed RNA polymerase activity"/>
    <property type="evidence" value="ECO:0007669"/>
    <property type="project" value="InterPro"/>
</dbReference>
<dbReference type="InterPro" id="IPR012337">
    <property type="entry name" value="RNaseH-like_sf"/>
</dbReference>
<dbReference type="GO" id="GO:0006351">
    <property type="term" value="P:DNA-templated transcription"/>
    <property type="evidence" value="ECO:0007669"/>
    <property type="project" value="InterPro"/>
</dbReference>
<dbReference type="Gene3D" id="4.10.60.10">
    <property type="entry name" value="Zinc finger, CCHC-type"/>
    <property type="match status" value="1"/>
</dbReference>
<feature type="domain" description="Peptidase A2" evidence="16">
    <location>
        <begin position="1861"/>
        <end position="1951"/>
    </location>
</feature>
<dbReference type="Gene3D" id="3.60.10.10">
    <property type="entry name" value="Endonuclease/exonuclease/phosphatase"/>
    <property type="match status" value="1"/>
</dbReference>
<proteinExistence type="predicted"/>
<evidence type="ECO:0000256" key="2">
    <source>
        <dbReference type="ARBA" id="ARBA00016807"/>
    </source>
</evidence>
<organism evidence="19 20">
    <name type="scientific">Tenebrio molitor</name>
    <name type="common">Yellow mealworm beetle</name>
    <dbReference type="NCBI Taxonomy" id="7067"/>
    <lineage>
        <taxon>Eukaryota</taxon>
        <taxon>Metazoa</taxon>
        <taxon>Ecdysozoa</taxon>
        <taxon>Arthropoda</taxon>
        <taxon>Hexapoda</taxon>
        <taxon>Insecta</taxon>
        <taxon>Pterygota</taxon>
        <taxon>Neoptera</taxon>
        <taxon>Endopterygota</taxon>
        <taxon>Coleoptera</taxon>
        <taxon>Polyphaga</taxon>
        <taxon>Cucujiformia</taxon>
        <taxon>Tenebrionidae</taxon>
        <taxon>Tenebrio</taxon>
    </lineage>
</organism>
<dbReference type="PROSITE" id="PS50878">
    <property type="entry name" value="RT_POL"/>
    <property type="match status" value="1"/>
</dbReference>
<keyword evidence="11" id="KW-0804">Transcription</keyword>
<keyword evidence="13" id="KW-0862">Zinc</keyword>
<feature type="domain" description="CCHC-type" evidence="15">
    <location>
        <begin position="320"/>
        <end position="336"/>
    </location>
</feature>
<evidence type="ECO:0000256" key="4">
    <source>
        <dbReference type="ARBA" id="ARBA00022679"/>
    </source>
</evidence>
<dbReference type="InterPro" id="IPR036875">
    <property type="entry name" value="Znf_CCHC_sf"/>
</dbReference>
<feature type="domain" description="Integrase catalytic" evidence="18">
    <location>
        <begin position="2777"/>
        <end position="2969"/>
    </location>
</feature>
<evidence type="ECO:0000313" key="20">
    <source>
        <dbReference type="Proteomes" id="UP000719412"/>
    </source>
</evidence>
<dbReference type="InterPro" id="IPR005135">
    <property type="entry name" value="Endo/exonuclease/phosphatase"/>
</dbReference>
<dbReference type="InterPro" id="IPR036691">
    <property type="entry name" value="Endo/exonu/phosph_ase_sf"/>
</dbReference>
<dbReference type="Gene3D" id="3.30.420.10">
    <property type="entry name" value="Ribonuclease H-like superfamily/Ribonuclease H"/>
    <property type="match status" value="1"/>
</dbReference>
<dbReference type="GO" id="GO:0015074">
    <property type="term" value="P:DNA integration"/>
    <property type="evidence" value="ECO:0007669"/>
    <property type="project" value="InterPro"/>
</dbReference>
<evidence type="ECO:0000259" key="17">
    <source>
        <dbReference type="PROSITE" id="PS50878"/>
    </source>
</evidence>
<evidence type="ECO:0000256" key="9">
    <source>
        <dbReference type="ARBA" id="ARBA00022918"/>
    </source>
</evidence>
<dbReference type="InterPro" id="IPR041588">
    <property type="entry name" value="Integrase_H2C2"/>
</dbReference>
<dbReference type="GO" id="GO:0042575">
    <property type="term" value="C:DNA polymerase complex"/>
    <property type="evidence" value="ECO:0007669"/>
    <property type="project" value="UniProtKB-ARBA"/>
</dbReference>
<evidence type="ECO:0000256" key="14">
    <source>
        <dbReference type="SAM" id="MobiDB-lite"/>
    </source>
</evidence>
<keyword evidence="13" id="KW-0479">Metal-binding</keyword>
<dbReference type="Gene3D" id="3.30.70.270">
    <property type="match status" value="1"/>
</dbReference>
<dbReference type="PROSITE" id="PS50175">
    <property type="entry name" value="ASP_PROT_RETROV"/>
    <property type="match status" value="1"/>
</dbReference>
<dbReference type="InterPro" id="IPR040676">
    <property type="entry name" value="DUF5641"/>
</dbReference>
<evidence type="ECO:0000259" key="16">
    <source>
        <dbReference type="PROSITE" id="PS50175"/>
    </source>
</evidence>
<reference evidence="19" key="2">
    <citation type="submission" date="2021-08" db="EMBL/GenBank/DDBJ databases">
        <authorList>
            <person name="Eriksson T."/>
        </authorList>
    </citation>
    <scope>NUCLEOTIDE SEQUENCE</scope>
    <source>
        <strain evidence="19">Stoneville</strain>
        <tissue evidence="19">Whole head</tissue>
    </source>
</reference>
<dbReference type="InterPro" id="IPR001205">
    <property type="entry name" value="RNA-dir_pol_C"/>
</dbReference>
<dbReference type="EMBL" id="JABDTM020023462">
    <property type="protein sequence ID" value="KAH0815159.1"/>
    <property type="molecule type" value="Genomic_DNA"/>
</dbReference>
<dbReference type="InterPro" id="IPR001584">
    <property type="entry name" value="Integrase_cat-core"/>
</dbReference>
<keyword evidence="6" id="KW-0540">Nuclease</keyword>
<comment type="caution">
    <text evidence="19">The sequence shown here is derived from an EMBL/GenBank/DDBJ whole genome shotgun (WGS) entry which is preliminary data.</text>
</comment>